<dbReference type="Pfam" id="PF17900">
    <property type="entry name" value="Peptidase_M1_N"/>
    <property type="match status" value="1"/>
</dbReference>
<dbReference type="Proteomes" id="UP001152795">
    <property type="component" value="Unassembled WGS sequence"/>
</dbReference>
<keyword evidence="2" id="KW-0645">Protease</keyword>
<name>A0A6S7JDI2_PARCT</name>
<reference evidence="2" key="1">
    <citation type="submission" date="2020-04" db="EMBL/GenBank/DDBJ databases">
        <authorList>
            <person name="Alioto T."/>
            <person name="Alioto T."/>
            <person name="Gomez Garrido J."/>
        </authorList>
    </citation>
    <scope>NUCLEOTIDE SEQUENCE</scope>
    <source>
        <strain evidence="2">A484AB</strain>
    </source>
</reference>
<dbReference type="GO" id="GO:0070006">
    <property type="term" value="F:metalloaminopeptidase activity"/>
    <property type="evidence" value="ECO:0007669"/>
    <property type="project" value="TreeGrafter"/>
</dbReference>
<proteinExistence type="predicted"/>
<dbReference type="SUPFAM" id="SSF63737">
    <property type="entry name" value="Leukotriene A4 hydrolase N-terminal domain"/>
    <property type="match status" value="1"/>
</dbReference>
<dbReference type="GO" id="GO:0005737">
    <property type="term" value="C:cytoplasm"/>
    <property type="evidence" value="ECO:0007669"/>
    <property type="project" value="TreeGrafter"/>
</dbReference>
<dbReference type="GO" id="GO:0005615">
    <property type="term" value="C:extracellular space"/>
    <property type="evidence" value="ECO:0007669"/>
    <property type="project" value="TreeGrafter"/>
</dbReference>
<dbReference type="GO" id="GO:0043171">
    <property type="term" value="P:peptide catabolic process"/>
    <property type="evidence" value="ECO:0007669"/>
    <property type="project" value="TreeGrafter"/>
</dbReference>
<dbReference type="InterPro" id="IPR050344">
    <property type="entry name" value="Peptidase_M1_aminopeptidases"/>
</dbReference>
<gene>
    <name evidence="2" type="ORF">PACLA_8A013595</name>
</gene>
<keyword evidence="3" id="KW-1185">Reference proteome</keyword>
<protein>
    <submittedName>
        <fullName evidence="2">Endoplasmic reticulum aminopeptidase 1-like</fullName>
    </submittedName>
</protein>
<dbReference type="Gene3D" id="2.60.40.1730">
    <property type="entry name" value="tricorn interacting facor f3 domain"/>
    <property type="match status" value="1"/>
</dbReference>
<dbReference type="InterPro" id="IPR042097">
    <property type="entry name" value="Aminopeptidase_N-like_N_sf"/>
</dbReference>
<dbReference type="GO" id="GO:0008270">
    <property type="term" value="F:zinc ion binding"/>
    <property type="evidence" value="ECO:0007669"/>
    <property type="project" value="TreeGrafter"/>
</dbReference>
<dbReference type="OrthoDB" id="510539at2759"/>
<comment type="caution">
    <text evidence="2">The sequence shown here is derived from an EMBL/GenBank/DDBJ whole genome shotgun (WGS) entry which is preliminary data.</text>
</comment>
<dbReference type="GO" id="GO:0016020">
    <property type="term" value="C:membrane"/>
    <property type="evidence" value="ECO:0007669"/>
    <property type="project" value="TreeGrafter"/>
</dbReference>
<dbReference type="GO" id="GO:0006508">
    <property type="term" value="P:proteolysis"/>
    <property type="evidence" value="ECO:0007669"/>
    <property type="project" value="TreeGrafter"/>
</dbReference>
<dbReference type="PANTHER" id="PTHR11533:SF294">
    <property type="entry name" value="THYROTROPIN-RELEASING HORMONE-DEGRADING ECTOENZYME"/>
    <property type="match status" value="1"/>
</dbReference>
<evidence type="ECO:0000313" key="3">
    <source>
        <dbReference type="Proteomes" id="UP001152795"/>
    </source>
</evidence>
<organism evidence="2 3">
    <name type="scientific">Paramuricea clavata</name>
    <name type="common">Red gorgonian</name>
    <name type="synonym">Violescent sea-whip</name>
    <dbReference type="NCBI Taxonomy" id="317549"/>
    <lineage>
        <taxon>Eukaryota</taxon>
        <taxon>Metazoa</taxon>
        <taxon>Cnidaria</taxon>
        <taxon>Anthozoa</taxon>
        <taxon>Octocorallia</taxon>
        <taxon>Malacalcyonacea</taxon>
        <taxon>Plexauridae</taxon>
        <taxon>Paramuricea</taxon>
    </lineage>
</organism>
<sequence>METSDDEQGQKPLLFSTEEPRPKESGVVGVLKAKKWVVVFAFAGVLAIAIIVGFVATKSSHSGCSSYADSEKCFFTGEIRLPTVLKPLTYKVRLHPNLTTFKFDGSVTIVVQALDDTNRIVFHQKGLNFSKEDISIYGVLKNGSPNKGKSIAVRELRFDPKDEQVIIKTAVDLQKNGEYAIEITKFKGNLNEKLEGFYKSSYKNKAGKIR</sequence>
<feature type="domain" description="Aminopeptidase N-like N-terminal" evidence="1">
    <location>
        <begin position="86"/>
        <end position="207"/>
    </location>
</feature>
<dbReference type="GO" id="GO:0042277">
    <property type="term" value="F:peptide binding"/>
    <property type="evidence" value="ECO:0007669"/>
    <property type="project" value="TreeGrafter"/>
</dbReference>
<dbReference type="InterPro" id="IPR045357">
    <property type="entry name" value="Aminopeptidase_N-like_N"/>
</dbReference>
<dbReference type="EMBL" id="CACRXK020008531">
    <property type="protein sequence ID" value="CAB4014991.1"/>
    <property type="molecule type" value="Genomic_DNA"/>
</dbReference>
<accession>A0A6S7JDI2</accession>
<keyword evidence="2" id="KW-0031">Aminopeptidase</keyword>
<keyword evidence="2" id="KW-0378">Hydrolase</keyword>
<dbReference type="PANTHER" id="PTHR11533">
    <property type="entry name" value="PROTEASE M1 ZINC METALLOPROTEASE"/>
    <property type="match status" value="1"/>
</dbReference>
<dbReference type="AlphaFoldDB" id="A0A6S7JDI2"/>
<evidence type="ECO:0000259" key="1">
    <source>
        <dbReference type="Pfam" id="PF17900"/>
    </source>
</evidence>
<evidence type="ECO:0000313" key="2">
    <source>
        <dbReference type="EMBL" id="CAB4014991.1"/>
    </source>
</evidence>